<evidence type="ECO:0000256" key="3">
    <source>
        <dbReference type="ARBA" id="ARBA00007382"/>
    </source>
</evidence>
<protein>
    <submittedName>
        <fullName evidence="11">Uncharacterized protein</fullName>
    </submittedName>
</protein>
<comment type="caution">
    <text evidence="11">The sequence shown here is derived from an EMBL/GenBank/DDBJ whole genome shotgun (WGS) entry which is preliminary data.</text>
</comment>
<dbReference type="PANTHER" id="PTHR33737">
    <property type="entry name" value="OS05G0121800 PROTEIN"/>
    <property type="match status" value="1"/>
</dbReference>
<comment type="function">
    <text evidence="1">DNA-binding protein that specifically recognizes a negative element (S1F) within the RPS1 promoter.</text>
</comment>
<comment type="similarity">
    <text evidence="3">Belongs to the S1FA transcription factor family.</text>
</comment>
<keyword evidence="4" id="KW-0678">Repressor</keyword>
<dbReference type="OrthoDB" id="772256at2759"/>
<evidence type="ECO:0000256" key="2">
    <source>
        <dbReference type="ARBA" id="ARBA00004123"/>
    </source>
</evidence>
<evidence type="ECO:0000256" key="8">
    <source>
        <dbReference type="ARBA" id="ARBA00023242"/>
    </source>
</evidence>
<evidence type="ECO:0000256" key="4">
    <source>
        <dbReference type="ARBA" id="ARBA00022491"/>
    </source>
</evidence>
<keyword evidence="8" id="KW-0539">Nucleus</keyword>
<evidence type="ECO:0000256" key="1">
    <source>
        <dbReference type="ARBA" id="ARBA00002946"/>
    </source>
</evidence>
<dbReference type="Proteomes" id="UP000636800">
    <property type="component" value="Unassembled WGS sequence"/>
</dbReference>
<feature type="transmembrane region" description="Helical" evidence="10">
    <location>
        <begin position="25"/>
        <end position="46"/>
    </location>
</feature>
<keyword evidence="7" id="KW-0804">Transcription</keyword>
<dbReference type="InterPro" id="IPR006779">
    <property type="entry name" value="S1FA_DNA-bd"/>
</dbReference>
<keyword evidence="5" id="KW-0805">Transcription regulation</keyword>
<evidence type="ECO:0000256" key="7">
    <source>
        <dbReference type="ARBA" id="ARBA00023163"/>
    </source>
</evidence>
<keyword evidence="10" id="KW-0472">Membrane</keyword>
<dbReference type="EMBL" id="JADCNL010000127">
    <property type="protein sequence ID" value="KAG0450266.1"/>
    <property type="molecule type" value="Genomic_DNA"/>
</dbReference>
<evidence type="ECO:0000256" key="10">
    <source>
        <dbReference type="SAM" id="Phobius"/>
    </source>
</evidence>
<accession>A0A835U8P5</accession>
<organism evidence="11 12">
    <name type="scientific">Vanilla planifolia</name>
    <name type="common">Vanilla</name>
    <dbReference type="NCBI Taxonomy" id="51239"/>
    <lineage>
        <taxon>Eukaryota</taxon>
        <taxon>Viridiplantae</taxon>
        <taxon>Streptophyta</taxon>
        <taxon>Embryophyta</taxon>
        <taxon>Tracheophyta</taxon>
        <taxon>Spermatophyta</taxon>
        <taxon>Magnoliopsida</taxon>
        <taxon>Liliopsida</taxon>
        <taxon>Asparagales</taxon>
        <taxon>Orchidaceae</taxon>
        <taxon>Vanilloideae</taxon>
        <taxon>Vanilleae</taxon>
        <taxon>Vanilla</taxon>
    </lineage>
</organism>
<feature type="compositionally biased region" description="Basic and acidic residues" evidence="9">
    <location>
        <begin position="89"/>
        <end position="101"/>
    </location>
</feature>
<evidence type="ECO:0000313" key="11">
    <source>
        <dbReference type="EMBL" id="KAG0450266.1"/>
    </source>
</evidence>
<dbReference type="GO" id="GO:0003677">
    <property type="term" value="F:DNA binding"/>
    <property type="evidence" value="ECO:0007669"/>
    <property type="project" value="UniProtKB-KW"/>
</dbReference>
<comment type="subcellular location">
    <subcellularLocation>
        <location evidence="2">Nucleus</location>
    </subcellularLocation>
</comment>
<evidence type="ECO:0000256" key="6">
    <source>
        <dbReference type="ARBA" id="ARBA00023125"/>
    </source>
</evidence>
<feature type="region of interest" description="Disordered" evidence="9">
    <location>
        <begin position="78"/>
        <end position="107"/>
    </location>
</feature>
<sequence>MASFADGGGNKVIIEGEPRGLNPGLVVLLVVVALLLVFFVGNYALYRSREGGESRSPPDHICEIEVKWKSSSLQLEMETTGPSGSFEGSVRDENICPEDGRASSALGSKRSRKDRKCDLRKSLAWNPAFFSEEGVLDPSELSVIAGSVITPSCKVPCNSHVRKSPGMRFDKFCRTRLSNVKEKVSCKRQPVLMSRSNEKDKLSFSEASTHNELSMLMCSKKMASTKGMSKDLPYTNAGHTRTSSVSKQMHFSCGLPSTLKQAKQKAVRMQSPEGKFKNEETEKSLVEKEKCIGQLNSYPSSSTKSQSERSCSYSAALKSSISHEPHLFEMPSVPIQVKPSALRMPSPSLGFFQQKKGIPTRTNQSQKTSQVHIPNVSSFTTTSILKNMARFKPSVVQNDQQSNMAMLPIKADVNLATARSTKSCMSVNGPVIPCGDFEACADNMSMKYSDINDASHASARESSKLENAKVGIITCSSSPSSNELATFTCSQPQIGSKHLTAENVMISQVLHSKFSQRAASSNQYSVKSVASKTREMCTTSEICFYEANESISDTKIDILMEPGEEPQEPYHVENGVEHYHASRSQVQQATPCKAIATEISGTSSQDVKLLALEEWQLRDGLRLYKLRNDSSSVKGDGPMLPKKVSLDRLKQEVVPLKHQLNAVPFSDEWIAAIEVYGEDILKVKTGTVQNSPTEKAVAEPGPWSPVKKAQEVGPFDCTKYTRAPAPSMD</sequence>
<dbReference type="AlphaFoldDB" id="A0A835U8P5"/>
<gene>
    <name evidence="11" type="ORF">HPP92_026984</name>
</gene>
<keyword evidence="10" id="KW-1133">Transmembrane helix</keyword>
<dbReference type="Pfam" id="PF04689">
    <property type="entry name" value="S1FA"/>
    <property type="match status" value="1"/>
</dbReference>
<keyword evidence="10" id="KW-0812">Transmembrane</keyword>
<dbReference type="GO" id="GO:0005634">
    <property type="term" value="C:nucleus"/>
    <property type="evidence" value="ECO:0007669"/>
    <property type="project" value="UniProtKB-SubCell"/>
</dbReference>
<reference evidence="11 12" key="1">
    <citation type="journal article" date="2020" name="Nat. Food">
        <title>A phased Vanilla planifolia genome enables genetic improvement of flavour and production.</title>
        <authorList>
            <person name="Hasing T."/>
            <person name="Tang H."/>
            <person name="Brym M."/>
            <person name="Khazi F."/>
            <person name="Huang T."/>
            <person name="Chambers A.H."/>
        </authorList>
    </citation>
    <scope>NUCLEOTIDE SEQUENCE [LARGE SCALE GENOMIC DNA]</scope>
    <source>
        <tissue evidence="11">Leaf</tissue>
    </source>
</reference>
<proteinExistence type="inferred from homology"/>
<dbReference type="GO" id="GO:0006355">
    <property type="term" value="P:regulation of DNA-templated transcription"/>
    <property type="evidence" value="ECO:0007669"/>
    <property type="project" value="InterPro"/>
</dbReference>
<name>A0A835U8P5_VANPL</name>
<dbReference type="InterPro" id="IPR045882">
    <property type="entry name" value="GPT1/2"/>
</dbReference>
<dbReference type="PANTHER" id="PTHR33737:SF21">
    <property type="entry name" value="MICROTUBULE-ASSOCIATED PROTEIN, MAP65_ASE1_PRC1"/>
    <property type="match status" value="1"/>
</dbReference>
<feature type="region of interest" description="Disordered" evidence="9">
    <location>
        <begin position="689"/>
        <end position="709"/>
    </location>
</feature>
<evidence type="ECO:0000256" key="9">
    <source>
        <dbReference type="SAM" id="MobiDB-lite"/>
    </source>
</evidence>
<dbReference type="GO" id="GO:0008017">
    <property type="term" value="F:microtubule binding"/>
    <property type="evidence" value="ECO:0007669"/>
    <property type="project" value="InterPro"/>
</dbReference>
<evidence type="ECO:0000313" key="12">
    <source>
        <dbReference type="Proteomes" id="UP000636800"/>
    </source>
</evidence>
<keyword evidence="6" id="KW-0238">DNA-binding</keyword>
<keyword evidence="12" id="KW-1185">Reference proteome</keyword>
<evidence type="ECO:0000256" key="5">
    <source>
        <dbReference type="ARBA" id="ARBA00023015"/>
    </source>
</evidence>